<name>A0A699SYA4_TANCI</name>
<dbReference type="EMBL" id="BKCJ011195098">
    <property type="protein sequence ID" value="GFD01999.1"/>
    <property type="molecule type" value="Genomic_DNA"/>
</dbReference>
<protein>
    <submittedName>
        <fullName evidence="2">Uncharacterized protein</fullName>
    </submittedName>
</protein>
<accession>A0A699SYA4</accession>
<feature type="region of interest" description="Disordered" evidence="1">
    <location>
        <begin position="1"/>
        <end position="55"/>
    </location>
</feature>
<proteinExistence type="predicted"/>
<reference evidence="2" key="1">
    <citation type="journal article" date="2019" name="Sci. Rep.">
        <title>Draft genome of Tanacetum cinerariifolium, the natural source of mosquito coil.</title>
        <authorList>
            <person name="Yamashiro T."/>
            <person name="Shiraishi A."/>
            <person name="Satake H."/>
            <person name="Nakayama K."/>
        </authorList>
    </citation>
    <scope>NUCLEOTIDE SEQUENCE</scope>
</reference>
<feature type="region of interest" description="Disordered" evidence="1">
    <location>
        <begin position="137"/>
        <end position="165"/>
    </location>
</feature>
<sequence length="196" mass="20619">RWRRSGPGRPDPGAAGRSQPFGGARCGPRRRGVGLPAGRLHRARSRVGPASLHTGRGYAVAARTRRVVGTTGGALSHRARFGVVRAGEKLPGLSGHWQPPDRCERSPAAPLPPGYARRIHESRPLCHVRGPGLHQIAGLRPPAERGSRHDQGKTRGAQQGGYAGGKIHLAGRAPAAGLFGRPPAIRAQRRALPAAA</sequence>
<feature type="compositionally biased region" description="Basic and acidic residues" evidence="1">
    <location>
        <begin position="142"/>
        <end position="153"/>
    </location>
</feature>
<comment type="caution">
    <text evidence="2">The sequence shown here is derived from an EMBL/GenBank/DDBJ whole genome shotgun (WGS) entry which is preliminary data.</text>
</comment>
<evidence type="ECO:0000313" key="2">
    <source>
        <dbReference type="EMBL" id="GFD01999.1"/>
    </source>
</evidence>
<feature type="compositionally biased region" description="Low complexity" evidence="1">
    <location>
        <begin position="7"/>
        <end position="18"/>
    </location>
</feature>
<evidence type="ECO:0000256" key="1">
    <source>
        <dbReference type="SAM" id="MobiDB-lite"/>
    </source>
</evidence>
<dbReference type="AlphaFoldDB" id="A0A699SYA4"/>
<gene>
    <name evidence="2" type="ORF">Tci_873968</name>
</gene>
<organism evidence="2">
    <name type="scientific">Tanacetum cinerariifolium</name>
    <name type="common">Dalmatian daisy</name>
    <name type="synonym">Chrysanthemum cinerariifolium</name>
    <dbReference type="NCBI Taxonomy" id="118510"/>
    <lineage>
        <taxon>Eukaryota</taxon>
        <taxon>Viridiplantae</taxon>
        <taxon>Streptophyta</taxon>
        <taxon>Embryophyta</taxon>
        <taxon>Tracheophyta</taxon>
        <taxon>Spermatophyta</taxon>
        <taxon>Magnoliopsida</taxon>
        <taxon>eudicotyledons</taxon>
        <taxon>Gunneridae</taxon>
        <taxon>Pentapetalae</taxon>
        <taxon>asterids</taxon>
        <taxon>campanulids</taxon>
        <taxon>Asterales</taxon>
        <taxon>Asteraceae</taxon>
        <taxon>Asteroideae</taxon>
        <taxon>Anthemideae</taxon>
        <taxon>Anthemidinae</taxon>
        <taxon>Tanacetum</taxon>
    </lineage>
</organism>
<feature type="non-terminal residue" evidence="2">
    <location>
        <position position="1"/>
    </location>
</feature>